<feature type="compositionally biased region" description="Polar residues" evidence="1">
    <location>
        <begin position="364"/>
        <end position="376"/>
    </location>
</feature>
<feature type="compositionally biased region" description="Low complexity" evidence="1">
    <location>
        <begin position="386"/>
        <end position="395"/>
    </location>
</feature>
<dbReference type="Proteomes" id="UP001519535">
    <property type="component" value="Unassembled WGS sequence"/>
</dbReference>
<comment type="caution">
    <text evidence="2">The sequence shown here is derived from an EMBL/GenBank/DDBJ whole genome shotgun (WGS) entry which is preliminary data.</text>
</comment>
<dbReference type="RefSeq" id="WP_214093934.1">
    <property type="nucleotide sequence ID" value="NZ_JAHCLR010000035.1"/>
</dbReference>
<feature type="compositionally biased region" description="Polar residues" evidence="1">
    <location>
        <begin position="320"/>
        <end position="346"/>
    </location>
</feature>
<proteinExistence type="predicted"/>
<reference evidence="2 3" key="1">
    <citation type="submission" date="2021-05" db="EMBL/GenBank/DDBJ databases">
        <title>Mycobacterium acidophilum sp. nov., an extremely acid-tolerant member of the genus Mycobacterium.</title>
        <authorList>
            <person name="Xia J."/>
        </authorList>
    </citation>
    <scope>NUCLEOTIDE SEQUENCE [LARGE SCALE GENOMIC DNA]</scope>
    <source>
        <strain evidence="2 3">M1</strain>
    </source>
</reference>
<feature type="compositionally biased region" description="Basic and acidic residues" evidence="1">
    <location>
        <begin position="286"/>
        <end position="301"/>
    </location>
</feature>
<keyword evidence="3" id="KW-1185">Reference proteome</keyword>
<gene>
    <name evidence="2" type="ORF">KIH27_15895</name>
</gene>
<feature type="compositionally biased region" description="Low complexity" evidence="1">
    <location>
        <begin position="409"/>
        <end position="436"/>
    </location>
</feature>
<evidence type="ECO:0008006" key="4">
    <source>
        <dbReference type="Google" id="ProtNLM"/>
    </source>
</evidence>
<organism evidence="2 3">
    <name type="scientific">Mycolicibacter acidiphilus</name>
    <dbReference type="NCBI Taxonomy" id="2835306"/>
    <lineage>
        <taxon>Bacteria</taxon>
        <taxon>Bacillati</taxon>
        <taxon>Actinomycetota</taxon>
        <taxon>Actinomycetes</taxon>
        <taxon>Mycobacteriales</taxon>
        <taxon>Mycobacteriaceae</taxon>
        <taxon>Mycolicibacter</taxon>
    </lineage>
</organism>
<evidence type="ECO:0000313" key="3">
    <source>
        <dbReference type="Proteomes" id="UP001519535"/>
    </source>
</evidence>
<sequence length="460" mass="48585">MCQSRAQGGKRCRAHNCAAEHSRARRDATQAKKAYEELGNKYAEKLTEGTVTDADKTEIAAARADVDEKRLIEQFSNPKTAMWFKQGIIMALPEEYRTPVSDIGDSIIDHQEQAAKAAGQARTARMFYRTEEATEFDAEADDERSKAARLVNGLQGVLTSLGVVAVEVVTDTVNGALVDPAKGFLRTVGEVASETMTAAGEVVSETMDATMDVIGETAEGVASGVGVEPTMTDTAVEGSNHGQDLNPYLNPDQGENQGDGRGDGQDLDHTDTDDEFVGEAAAPGTEGHELRRSGGFDDAPKPKATAGTALRKPKAKPNVPTEQPTVNTEPTVNKNAEPTESANTAPADTPKTYSDPVRDHQPTAAPTTVGTTQPASYSVPVRDHQPAAASSTKPPAADRPQPSGTRTSAPKAAPIPQTAPTATPTHTPTHTPTADPFTDVTSLSDDDLLRFIADAYAARA</sequence>
<feature type="region of interest" description="Disordered" evidence="1">
    <location>
        <begin position="231"/>
        <end position="443"/>
    </location>
</feature>
<evidence type="ECO:0000313" key="2">
    <source>
        <dbReference type="EMBL" id="MBS9535070.1"/>
    </source>
</evidence>
<name>A0ABS5RLB4_9MYCO</name>
<accession>A0ABS5RLB4</accession>
<dbReference type="EMBL" id="JAHCLR010000035">
    <property type="protein sequence ID" value="MBS9535070.1"/>
    <property type="molecule type" value="Genomic_DNA"/>
</dbReference>
<feature type="compositionally biased region" description="Basic and acidic residues" evidence="1">
    <location>
        <begin position="258"/>
        <end position="270"/>
    </location>
</feature>
<evidence type="ECO:0000256" key="1">
    <source>
        <dbReference type="SAM" id="MobiDB-lite"/>
    </source>
</evidence>
<protein>
    <recommendedName>
        <fullName evidence="4">ESX-1 secretion-associated protein EspA/EspE-like domain-containing protein</fullName>
    </recommendedName>
</protein>